<proteinExistence type="predicted"/>
<reference evidence="1" key="1">
    <citation type="submission" date="2022-10" db="EMBL/GenBank/DDBJ databases">
        <title>Culturing micro-colonial fungi from biological soil crusts in the Mojave desert and describing Neophaeococcomyces mojavensis, and introducing the new genera and species Taxawa tesnikishii.</title>
        <authorList>
            <person name="Kurbessoian T."/>
            <person name="Stajich J.E."/>
        </authorList>
    </citation>
    <scope>NUCLEOTIDE SEQUENCE</scope>
    <source>
        <strain evidence="1">JES_112</strain>
    </source>
</reference>
<dbReference type="EMBL" id="JAPDRQ010000272">
    <property type="protein sequence ID" value="KAJ9651214.1"/>
    <property type="molecule type" value="Genomic_DNA"/>
</dbReference>
<name>A0ACC2ZUB5_9EURO</name>
<organism evidence="1 2">
    <name type="scientific">Neophaeococcomyces mojaviensis</name>
    <dbReference type="NCBI Taxonomy" id="3383035"/>
    <lineage>
        <taxon>Eukaryota</taxon>
        <taxon>Fungi</taxon>
        <taxon>Dikarya</taxon>
        <taxon>Ascomycota</taxon>
        <taxon>Pezizomycotina</taxon>
        <taxon>Eurotiomycetes</taxon>
        <taxon>Chaetothyriomycetidae</taxon>
        <taxon>Chaetothyriales</taxon>
        <taxon>Chaetothyriales incertae sedis</taxon>
        <taxon>Neophaeococcomyces</taxon>
    </lineage>
</organism>
<dbReference type="Proteomes" id="UP001172386">
    <property type="component" value="Unassembled WGS sequence"/>
</dbReference>
<accession>A0ACC2ZUB5</accession>
<gene>
    <name evidence="1" type="ORF">H2198_009493</name>
</gene>
<comment type="caution">
    <text evidence="1">The sequence shown here is derived from an EMBL/GenBank/DDBJ whole genome shotgun (WGS) entry which is preliminary data.</text>
</comment>
<sequence>MASWLKRTQAGIQSAPITPATAPTSATFIPSNYSGGKLKDPNAPDARLDVESKCIYERRLPGNAYITAHVTRLQDGFYDSPSTHGDCIDNVRFIAVAFVFHPSETINRFQAATISIALHDDTNQKFTDPSAGYKSNSFVPKRKPKFLRFAPHILYGGVSPETLDWNFNLTGSLGVSQAPVSASLSPSGGLKRSYKVYQMMRIQGSKRTLRARHHHDYDLEDGEVFWTLEENALQKSGLPREFTFIMLATKGDVENVVFEIDVEPKVASWFGHYPNWWCNLVKYLPLHTESMDIDRDLGQRFLPEIPGKGYNFANLAGTFNDYVSLPGTTVSATDHAFANQPNADPKQQGQSVGGQQKQQSQPSQQARSEGAPAGQVSSQPSQSHPGNAPSAYPQQPTASHEPFDYHIYLDNPRSINLHASSPAPASDQPQKQRLRNQQPQSQSSVPQPSAPRRPTSNTKLKRRSIDISYMSPPPSQHQRQPSLRHSHSRTDLRTTPSPLIEEPESDHSKPYPPSYSGKENESPARSSARSPQQSSLSGEPRRPARDRDSPSPVRFRRDISPYAELSKNKELQNKRYSMPAYMYVNDLDD</sequence>
<protein>
    <submittedName>
        <fullName evidence="1">Uncharacterized protein</fullName>
    </submittedName>
</protein>
<keyword evidence="2" id="KW-1185">Reference proteome</keyword>
<evidence type="ECO:0000313" key="1">
    <source>
        <dbReference type="EMBL" id="KAJ9651214.1"/>
    </source>
</evidence>
<evidence type="ECO:0000313" key="2">
    <source>
        <dbReference type="Proteomes" id="UP001172386"/>
    </source>
</evidence>